<dbReference type="EMBL" id="LT854256">
    <property type="protein sequence ID" value="SMR50902.1"/>
    <property type="molecule type" value="Genomic_DNA"/>
</dbReference>
<dbReference type="AlphaFoldDB" id="A0A2H1GBG1"/>
<gene>
    <name evidence="3" type="ORF">ZT1E4_G5120</name>
</gene>
<organism evidence="3 4">
    <name type="scientific">Zymoseptoria tritici ST99CH_1E4</name>
    <dbReference type="NCBI Taxonomy" id="1276532"/>
    <lineage>
        <taxon>Eukaryota</taxon>
        <taxon>Fungi</taxon>
        <taxon>Dikarya</taxon>
        <taxon>Ascomycota</taxon>
        <taxon>Pezizomycotina</taxon>
        <taxon>Dothideomycetes</taxon>
        <taxon>Dothideomycetidae</taxon>
        <taxon>Mycosphaerellales</taxon>
        <taxon>Mycosphaerellaceae</taxon>
        <taxon>Zymoseptoria</taxon>
    </lineage>
</organism>
<evidence type="ECO:0000256" key="1">
    <source>
        <dbReference type="SAM" id="Coils"/>
    </source>
</evidence>
<proteinExistence type="predicted"/>
<sequence>MPTTREQQASWEARSTYLPPSLRKAKTAAAAEGCESTPAAPKTSDAPDALQATHQMAPKDHSSIHRRQESSTIPEFHSHRSNSDEAHVQRLKQRLRRLEDMLYTRDPKDKPLVLLKSAWKAAEQEPFEKLLKTTKGDVDVQEGMSRLDLTPETSRSADARSEQMEFYLGAKAKEADQMMQEIGVVLKEKDEELLYSETKLVEKDKQLSEKETKLAEKDKQLSDSQKKLAAVEMQYRECLTECEEIVDVCDQDRAECERLLGEKDEMVRGLQAELDQARSGKGGVENAS</sequence>
<accession>A0A2H1GBG1</accession>
<evidence type="ECO:0000256" key="2">
    <source>
        <dbReference type="SAM" id="MobiDB-lite"/>
    </source>
</evidence>
<reference evidence="4" key="1">
    <citation type="submission" date="2017-05" db="EMBL/GenBank/DDBJ databases">
        <authorList>
            <person name="Song R."/>
            <person name="Chenine A.L."/>
            <person name="Ruprecht R.M."/>
        </authorList>
    </citation>
    <scope>NUCLEOTIDE SEQUENCE [LARGE SCALE GENOMIC DNA]</scope>
</reference>
<feature type="compositionally biased region" description="Basic and acidic residues" evidence="2">
    <location>
        <begin position="57"/>
        <end position="69"/>
    </location>
</feature>
<evidence type="ECO:0000313" key="3">
    <source>
        <dbReference type="EMBL" id="SMR50902.1"/>
    </source>
</evidence>
<keyword evidence="1" id="KW-0175">Coiled coil</keyword>
<feature type="compositionally biased region" description="Polar residues" evidence="2">
    <location>
        <begin position="1"/>
        <end position="10"/>
    </location>
</feature>
<feature type="compositionally biased region" description="Basic and acidic residues" evidence="2">
    <location>
        <begin position="76"/>
        <end position="88"/>
    </location>
</feature>
<dbReference type="Proteomes" id="UP000245764">
    <property type="component" value="Chromosome 4"/>
</dbReference>
<protein>
    <submittedName>
        <fullName evidence="3">Uncharacterized protein</fullName>
    </submittedName>
</protein>
<feature type="coiled-coil region" evidence="1">
    <location>
        <begin position="200"/>
        <end position="234"/>
    </location>
</feature>
<name>A0A2H1GBG1_ZYMTR</name>
<feature type="region of interest" description="Disordered" evidence="2">
    <location>
        <begin position="1"/>
        <end position="90"/>
    </location>
</feature>
<evidence type="ECO:0000313" key="4">
    <source>
        <dbReference type="Proteomes" id="UP000245764"/>
    </source>
</evidence>